<dbReference type="SUPFAM" id="SSF46689">
    <property type="entry name" value="Homeodomain-like"/>
    <property type="match status" value="2"/>
</dbReference>
<dbReference type="Pfam" id="PF12833">
    <property type="entry name" value="HTH_18"/>
    <property type="match status" value="1"/>
</dbReference>
<name>A0A9D2PPY3_9FIRM</name>
<evidence type="ECO:0000313" key="6">
    <source>
        <dbReference type="Proteomes" id="UP000823886"/>
    </source>
</evidence>
<evidence type="ECO:0000256" key="3">
    <source>
        <dbReference type="ARBA" id="ARBA00023163"/>
    </source>
</evidence>
<dbReference type="InterPro" id="IPR014710">
    <property type="entry name" value="RmlC-like_jellyroll"/>
</dbReference>
<dbReference type="InterPro" id="IPR018060">
    <property type="entry name" value="HTH_AraC"/>
</dbReference>
<dbReference type="SMART" id="SM00342">
    <property type="entry name" value="HTH_ARAC"/>
    <property type="match status" value="1"/>
</dbReference>
<sequence length="280" mass="32471">MSSQRYSMEYQNVSRPAAQLLYVTCATSDQDWHSMEHSHYFSELFFVTKGTGYFQIEGEKISVEKNDMILINPNIPHTELGNRANPWEYIALGIEGVQFCSLDTSSVYDYSIHKIQGEHKEIFTYLDFLTKEAKEKKSSYQSVCQNLMELLLLCVARAARQDFLSAPRQKTSRECRLVEQYINDHYAQDITLETLSSLVHINKYYLVHAFKSYKGISPINYLLQKRVEEARHLLDTTNYPVTKIAQIAGFSSQSYFSQAFKRMTGISPNAYRKLQKTERN</sequence>
<dbReference type="InterPro" id="IPR018062">
    <property type="entry name" value="HTH_AraC-typ_CS"/>
</dbReference>
<proteinExistence type="predicted"/>
<keyword evidence="2" id="KW-0238">DNA-binding</keyword>
<dbReference type="InterPro" id="IPR003313">
    <property type="entry name" value="AraC-bd"/>
</dbReference>
<evidence type="ECO:0000259" key="4">
    <source>
        <dbReference type="PROSITE" id="PS01124"/>
    </source>
</evidence>
<reference evidence="5" key="2">
    <citation type="submission" date="2021-04" db="EMBL/GenBank/DDBJ databases">
        <authorList>
            <person name="Gilroy R."/>
        </authorList>
    </citation>
    <scope>NUCLEOTIDE SEQUENCE</scope>
    <source>
        <strain evidence="5">ChiBcec2-3848</strain>
    </source>
</reference>
<dbReference type="PROSITE" id="PS00041">
    <property type="entry name" value="HTH_ARAC_FAMILY_1"/>
    <property type="match status" value="1"/>
</dbReference>
<dbReference type="Proteomes" id="UP000823886">
    <property type="component" value="Unassembled WGS sequence"/>
</dbReference>
<keyword evidence="1" id="KW-0805">Transcription regulation</keyword>
<dbReference type="SUPFAM" id="SSF51215">
    <property type="entry name" value="Regulatory protein AraC"/>
    <property type="match status" value="1"/>
</dbReference>
<dbReference type="PRINTS" id="PR00032">
    <property type="entry name" value="HTHARAC"/>
</dbReference>
<dbReference type="GO" id="GO:0003700">
    <property type="term" value="F:DNA-binding transcription factor activity"/>
    <property type="evidence" value="ECO:0007669"/>
    <property type="project" value="InterPro"/>
</dbReference>
<dbReference type="GO" id="GO:0043565">
    <property type="term" value="F:sequence-specific DNA binding"/>
    <property type="evidence" value="ECO:0007669"/>
    <property type="project" value="InterPro"/>
</dbReference>
<keyword evidence="3" id="KW-0804">Transcription</keyword>
<dbReference type="Pfam" id="PF02311">
    <property type="entry name" value="AraC_binding"/>
    <property type="match status" value="1"/>
</dbReference>
<protein>
    <submittedName>
        <fullName evidence="5">AraC family transcriptional regulator</fullName>
    </submittedName>
</protein>
<accession>A0A9D2PPY3</accession>
<comment type="caution">
    <text evidence="5">The sequence shown here is derived from an EMBL/GenBank/DDBJ whole genome shotgun (WGS) entry which is preliminary data.</text>
</comment>
<dbReference type="AlphaFoldDB" id="A0A9D2PPY3"/>
<dbReference type="PANTHER" id="PTHR43280:SF28">
    <property type="entry name" value="HTH-TYPE TRANSCRIPTIONAL ACTIVATOR RHAS"/>
    <property type="match status" value="1"/>
</dbReference>
<dbReference type="PANTHER" id="PTHR43280">
    <property type="entry name" value="ARAC-FAMILY TRANSCRIPTIONAL REGULATOR"/>
    <property type="match status" value="1"/>
</dbReference>
<evidence type="ECO:0000256" key="2">
    <source>
        <dbReference type="ARBA" id="ARBA00023125"/>
    </source>
</evidence>
<gene>
    <name evidence="5" type="ORF">H9753_12865</name>
</gene>
<dbReference type="Gene3D" id="2.60.120.10">
    <property type="entry name" value="Jelly Rolls"/>
    <property type="match status" value="1"/>
</dbReference>
<organism evidence="5 6">
    <name type="scientific">Candidatus Blautia merdavium</name>
    <dbReference type="NCBI Taxonomy" id="2838494"/>
    <lineage>
        <taxon>Bacteria</taxon>
        <taxon>Bacillati</taxon>
        <taxon>Bacillota</taxon>
        <taxon>Clostridia</taxon>
        <taxon>Lachnospirales</taxon>
        <taxon>Lachnospiraceae</taxon>
        <taxon>Blautia</taxon>
    </lineage>
</organism>
<evidence type="ECO:0000256" key="1">
    <source>
        <dbReference type="ARBA" id="ARBA00023015"/>
    </source>
</evidence>
<dbReference type="PROSITE" id="PS01124">
    <property type="entry name" value="HTH_ARAC_FAMILY_2"/>
    <property type="match status" value="1"/>
</dbReference>
<reference evidence="5" key="1">
    <citation type="journal article" date="2021" name="PeerJ">
        <title>Extensive microbial diversity within the chicken gut microbiome revealed by metagenomics and culture.</title>
        <authorList>
            <person name="Gilroy R."/>
            <person name="Ravi A."/>
            <person name="Getino M."/>
            <person name="Pursley I."/>
            <person name="Horton D.L."/>
            <person name="Alikhan N.F."/>
            <person name="Baker D."/>
            <person name="Gharbi K."/>
            <person name="Hall N."/>
            <person name="Watson M."/>
            <person name="Adriaenssens E.M."/>
            <person name="Foster-Nyarko E."/>
            <person name="Jarju S."/>
            <person name="Secka A."/>
            <person name="Antonio M."/>
            <person name="Oren A."/>
            <person name="Chaudhuri R.R."/>
            <person name="La Ragione R."/>
            <person name="Hildebrand F."/>
            <person name="Pallen M.J."/>
        </authorList>
    </citation>
    <scope>NUCLEOTIDE SEQUENCE</scope>
    <source>
        <strain evidence="5">ChiBcec2-3848</strain>
    </source>
</reference>
<dbReference type="InterPro" id="IPR020449">
    <property type="entry name" value="Tscrpt_reg_AraC-type_HTH"/>
</dbReference>
<dbReference type="Gene3D" id="1.10.10.60">
    <property type="entry name" value="Homeodomain-like"/>
    <property type="match status" value="2"/>
</dbReference>
<dbReference type="InterPro" id="IPR037923">
    <property type="entry name" value="HTH-like"/>
</dbReference>
<dbReference type="EMBL" id="DWVZ01000177">
    <property type="protein sequence ID" value="HJC64486.1"/>
    <property type="molecule type" value="Genomic_DNA"/>
</dbReference>
<dbReference type="InterPro" id="IPR009057">
    <property type="entry name" value="Homeodomain-like_sf"/>
</dbReference>
<feature type="domain" description="HTH araC/xylS-type" evidence="4">
    <location>
        <begin position="176"/>
        <end position="274"/>
    </location>
</feature>
<evidence type="ECO:0000313" key="5">
    <source>
        <dbReference type="EMBL" id="HJC64486.1"/>
    </source>
</evidence>